<dbReference type="Proteomes" id="UP001284601">
    <property type="component" value="Unassembled WGS sequence"/>
</dbReference>
<gene>
    <name evidence="2" type="ORF">R7226_30925</name>
</gene>
<evidence type="ECO:0000313" key="3">
    <source>
        <dbReference type="Proteomes" id="UP001284601"/>
    </source>
</evidence>
<organism evidence="2 3">
    <name type="scientific">Conexibacter stalactiti</name>
    <dbReference type="NCBI Taxonomy" id="1940611"/>
    <lineage>
        <taxon>Bacteria</taxon>
        <taxon>Bacillati</taxon>
        <taxon>Actinomycetota</taxon>
        <taxon>Thermoleophilia</taxon>
        <taxon>Solirubrobacterales</taxon>
        <taxon>Conexibacteraceae</taxon>
        <taxon>Conexibacter</taxon>
    </lineage>
</organism>
<accession>A0ABU4HZS1</accession>
<sequence length="103" mass="10629">APAGVPSPARAHEQKPAGRARRPGQPAARADAPAPELARALADALAQPPAPRAAVAAERATAAESFRLLRLLLSRGRVTPREGDDLAELPLRPSAYADAEVSA</sequence>
<name>A0ABU4HZS1_9ACTN</name>
<evidence type="ECO:0000313" key="2">
    <source>
        <dbReference type="EMBL" id="MDW5598812.1"/>
    </source>
</evidence>
<feature type="compositionally biased region" description="Low complexity" evidence="1">
    <location>
        <begin position="23"/>
        <end position="35"/>
    </location>
</feature>
<comment type="caution">
    <text evidence="2">The sequence shown here is derived from an EMBL/GenBank/DDBJ whole genome shotgun (WGS) entry which is preliminary data.</text>
</comment>
<keyword evidence="3" id="KW-1185">Reference proteome</keyword>
<feature type="region of interest" description="Disordered" evidence="1">
    <location>
        <begin position="1"/>
        <end position="35"/>
    </location>
</feature>
<evidence type="ECO:0000256" key="1">
    <source>
        <dbReference type="SAM" id="MobiDB-lite"/>
    </source>
</evidence>
<dbReference type="EMBL" id="JAWSTH010000187">
    <property type="protein sequence ID" value="MDW5598812.1"/>
    <property type="molecule type" value="Genomic_DNA"/>
</dbReference>
<feature type="region of interest" description="Disordered" evidence="1">
    <location>
        <begin position="77"/>
        <end position="103"/>
    </location>
</feature>
<feature type="non-terminal residue" evidence="2">
    <location>
        <position position="1"/>
    </location>
</feature>
<reference evidence="3" key="1">
    <citation type="submission" date="2023-07" db="EMBL/GenBank/DDBJ databases">
        <title>Conexibacter stalactiti sp. nov., isolated from stalactites in a lava cave and emended description of the genus Conexibacter.</title>
        <authorList>
            <person name="Lee S.D."/>
        </authorList>
    </citation>
    <scope>NUCLEOTIDE SEQUENCE [LARGE SCALE GENOMIC DNA]</scope>
    <source>
        <strain evidence="3">KCTC 39840</strain>
    </source>
</reference>
<proteinExistence type="predicted"/>
<protein>
    <submittedName>
        <fullName evidence="2">Uncharacterized protein</fullName>
    </submittedName>
</protein>